<evidence type="ECO:0000313" key="2">
    <source>
        <dbReference type="Proteomes" id="UP000518904"/>
    </source>
</evidence>
<evidence type="ECO:0000313" key="1">
    <source>
        <dbReference type="EMBL" id="NMU81689.1"/>
    </source>
</evidence>
<dbReference type="AlphaFoldDB" id="A0A7Y0SDU2"/>
<protein>
    <submittedName>
        <fullName evidence="1">Uncharacterized protein</fullName>
    </submittedName>
</protein>
<accession>A0A7Y0SDU2</accession>
<organism evidence="1 2">
    <name type="scientific">Vibrio parahaemolyticus</name>
    <dbReference type="NCBI Taxonomy" id="670"/>
    <lineage>
        <taxon>Bacteria</taxon>
        <taxon>Pseudomonadati</taxon>
        <taxon>Pseudomonadota</taxon>
        <taxon>Gammaproteobacteria</taxon>
        <taxon>Vibrionales</taxon>
        <taxon>Vibrionaceae</taxon>
        <taxon>Vibrio</taxon>
    </lineage>
</organism>
<gene>
    <name evidence="1" type="ORF">HKB16_02225</name>
</gene>
<dbReference type="Proteomes" id="UP000518904">
    <property type="component" value="Unassembled WGS sequence"/>
</dbReference>
<proteinExistence type="predicted"/>
<name>A0A7Y0SDU2_VIBPH</name>
<dbReference type="EMBL" id="JABCLB010000239">
    <property type="protein sequence ID" value="NMU81689.1"/>
    <property type="molecule type" value="Genomic_DNA"/>
</dbReference>
<reference evidence="1 2" key="1">
    <citation type="submission" date="2020-04" db="EMBL/GenBank/DDBJ databases">
        <title>Whole-genome sequencing of Vibrio spp. from China reveals different genetic environments of blaCTX-M-14 among diverse lineages.</title>
        <authorList>
            <person name="Zheng Z."/>
            <person name="Ye L."/>
            <person name="Chen S."/>
        </authorList>
    </citation>
    <scope>NUCLEOTIDE SEQUENCE [LARGE SCALE GENOMIC DNA]</scope>
    <source>
        <strain evidence="1 2">Vb0551</strain>
    </source>
</reference>
<sequence length="81" mass="9227">MIIAKCGFNTHKTLENPSIFKLSNEQIEIVQTWHSLKAELKKLVVHHLTAKLNADFGFSGELLDSFGFRKCADCFPDALRY</sequence>
<comment type="caution">
    <text evidence="1">The sequence shown here is derived from an EMBL/GenBank/DDBJ whole genome shotgun (WGS) entry which is preliminary data.</text>
</comment>